<reference evidence="3" key="1">
    <citation type="journal article" date="2019" name="Int. J. Syst. Evol. Microbiol.">
        <title>The Global Catalogue of Microorganisms (GCM) 10K type strain sequencing project: providing services to taxonomists for standard genome sequencing and annotation.</title>
        <authorList>
            <consortium name="The Broad Institute Genomics Platform"/>
            <consortium name="The Broad Institute Genome Sequencing Center for Infectious Disease"/>
            <person name="Wu L."/>
            <person name="Ma J."/>
        </authorList>
    </citation>
    <scope>NUCLEOTIDE SEQUENCE [LARGE SCALE GENOMIC DNA]</scope>
    <source>
        <strain evidence="3">KCTC 42443</strain>
    </source>
</reference>
<evidence type="ECO:0008006" key="4">
    <source>
        <dbReference type="Google" id="ProtNLM"/>
    </source>
</evidence>
<organism evidence="2 3">
    <name type="scientific">Aliiroseovarius zhejiangensis</name>
    <dbReference type="NCBI Taxonomy" id="1632025"/>
    <lineage>
        <taxon>Bacteria</taxon>
        <taxon>Pseudomonadati</taxon>
        <taxon>Pseudomonadota</taxon>
        <taxon>Alphaproteobacteria</taxon>
        <taxon>Rhodobacterales</taxon>
        <taxon>Paracoccaceae</taxon>
        <taxon>Aliiroseovarius</taxon>
    </lineage>
</organism>
<comment type="caution">
    <text evidence="2">The sequence shown here is derived from an EMBL/GenBank/DDBJ whole genome shotgun (WGS) entry which is preliminary data.</text>
</comment>
<dbReference type="InterPro" id="IPR038696">
    <property type="entry name" value="IalB_sf"/>
</dbReference>
<dbReference type="RefSeq" id="WP_191285370.1">
    <property type="nucleotide sequence ID" value="NZ_BNCH01000002.1"/>
</dbReference>
<evidence type="ECO:0000313" key="3">
    <source>
        <dbReference type="Proteomes" id="UP000609802"/>
    </source>
</evidence>
<evidence type="ECO:0000313" key="2">
    <source>
        <dbReference type="EMBL" id="GHE91826.1"/>
    </source>
</evidence>
<accession>A0ABQ3IR15</accession>
<keyword evidence="3" id="KW-1185">Reference proteome</keyword>
<dbReference type="EMBL" id="BNCH01000002">
    <property type="protein sequence ID" value="GHE91826.1"/>
    <property type="molecule type" value="Genomic_DNA"/>
</dbReference>
<proteinExistence type="predicted"/>
<evidence type="ECO:0000256" key="1">
    <source>
        <dbReference type="SAM" id="SignalP"/>
    </source>
</evidence>
<gene>
    <name evidence="2" type="ORF">GCM10016455_09700</name>
</gene>
<feature type="chain" id="PRO_5047360244" description="Invasion protein IalB, involved in pathogenesis" evidence="1">
    <location>
        <begin position="19"/>
        <end position="190"/>
    </location>
</feature>
<name>A0ABQ3IR15_9RHOB</name>
<dbReference type="Gene3D" id="2.60.40.1880">
    <property type="entry name" value="Invasion associated locus B (IalB) protein"/>
    <property type="match status" value="1"/>
</dbReference>
<feature type="signal peptide" evidence="1">
    <location>
        <begin position="1"/>
        <end position="18"/>
    </location>
</feature>
<protein>
    <recommendedName>
        <fullName evidence="4">Invasion protein IalB, involved in pathogenesis</fullName>
    </recommendedName>
</protein>
<dbReference type="Proteomes" id="UP000609802">
    <property type="component" value="Unassembled WGS sequence"/>
</dbReference>
<sequence length="190" mass="20930">MFKPVLAALIIAASPAAAQDADGNDRPSNWRVTHQSKSGIWTTACDERRAGEALEQRCYIRWVDVFSPKPKFAALFVFITNADNRPEVAFGTEAGTLFSPDGFRIKDGGRRVWNTLRRGCLTGLRCTFFGDDALTLIGVMQSGGEFAFEFRDRHGTSQSLRWPLSGFADALDRFNTQSGVRGLPTLPIAP</sequence>
<keyword evidence="1" id="KW-0732">Signal</keyword>